<comment type="catalytic activity">
    <reaction evidence="1 8 9">
        <text>Endonucleolytic cleavage to 5'-phosphomonoester.</text>
        <dbReference type="EC" id="3.1.26.4"/>
    </reaction>
</comment>
<keyword evidence="7 8" id="KW-0378">Hydrolase</keyword>
<evidence type="ECO:0000313" key="11">
    <source>
        <dbReference type="EMBL" id="VUG16518.1"/>
    </source>
</evidence>
<evidence type="ECO:0000256" key="4">
    <source>
        <dbReference type="ARBA" id="ARBA00022722"/>
    </source>
</evidence>
<comment type="similarity">
    <text evidence="3">Belongs to the RNase HII family. Eukaryotic subfamily.</text>
</comment>
<dbReference type="GO" id="GO:0046872">
    <property type="term" value="F:metal ion binding"/>
    <property type="evidence" value="ECO:0007669"/>
    <property type="project" value="UniProtKB-KW"/>
</dbReference>
<comment type="function">
    <text evidence="9">Endonuclease that specifically degrades the RNA of RNA-DNA hybrids.</text>
</comment>
<evidence type="ECO:0000259" key="10">
    <source>
        <dbReference type="PROSITE" id="PS51975"/>
    </source>
</evidence>
<dbReference type="AlphaFoldDB" id="A0A7D9CVA0"/>
<accession>A0A7D9CVA0</accession>
<dbReference type="PROSITE" id="PS51975">
    <property type="entry name" value="RNASE_H_2"/>
    <property type="match status" value="1"/>
</dbReference>
<evidence type="ECO:0000256" key="3">
    <source>
        <dbReference type="ARBA" id="ARBA00007058"/>
    </source>
</evidence>
<dbReference type="PANTHER" id="PTHR10954:SF7">
    <property type="entry name" value="RIBONUCLEASE H2 SUBUNIT A"/>
    <property type="match status" value="1"/>
</dbReference>
<reference evidence="11 12" key="1">
    <citation type="submission" date="2019-07" db="EMBL/GenBank/DDBJ databases">
        <authorList>
            <person name="Friedrich A."/>
            <person name="Schacherer J."/>
        </authorList>
    </citation>
    <scope>NUCLEOTIDE SEQUENCE [LARGE SCALE GENOMIC DNA]</scope>
</reference>
<organism evidence="11 12">
    <name type="scientific">Dekkera bruxellensis</name>
    <name type="common">Brettanomyces custersii</name>
    <dbReference type="NCBI Taxonomy" id="5007"/>
    <lineage>
        <taxon>Eukaryota</taxon>
        <taxon>Fungi</taxon>
        <taxon>Dikarya</taxon>
        <taxon>Ascomycota</taxon>
        <taxon>Saccharomycotina</taxon>
        <taxon>Pichiomycetes</taxon>
        <taxon>Pichiales</taxon>
        <taxon>Pichiaceae</taxon>
        <taxon>Brettanomyces</taxon>
    </lineage>
</organism>
<dbReference type="SUPFAM" id="SSF53098">
    <property type="entry name" value="Ribonuclease H-like"/>
    <property type="match status" value="1"/>
</dbReference>
<dbReference type="FunFam" id="3.30.420.10:FF:000016">
    <property type="entry name" value="Ribonuclease"/>
    <property type="match status" value="1"/>
</dbReference>
<evidence type="ECO:0000256" key="8">
    <source>
        <dbReference type="PROSITE-ProRule" id="PRU01319"/>
    </source>
</evidence>
<dbReference type="InterPro" id="IPR024567">
    <property type="entry name" value="RNase_HII/HIII_dom"/>
</dbReference>
<evidence type="ECO:0000313" key="12">
    <source>
        <dbReference type="Proteomes" id="UP000478008"/>
    </source>
</evidence>
<keyword evidence="6 8" id="KW-0255">Endonuclease</keyword>
<dbReference type="CDD" id="cd07181">
    <property type="entry name" value="RNase_HII_eukaryota_like"/>
    <property type="match status" value="1"/>
</dbReference>
<evidence type="ECO:0000256" key="1">
    <source>
        <dbReference type="ARBA" id="ARBA00000077"/>
    </source>
</evidence>
<dbReference type="GO" id="GO:0043137">
    <property type="term" value="P:DNA replication, removal of RNA primer"/>
    <property type="evidence" value="ECO:0007669"/>
    <property type="project" value="TreeGrafter"/>
</dbReference>
<feature type="binding site" evidence="8">
    <location>
        <position position="42"/>
    </location>
    <ligand>
        <name>a divalent metal cation</name>
        <dbReference type="ChEBI" id="CHEBI:60240"/>
    </ligand>
</feature>
<keyword evidence="5 8" id="KW-0479">Metal-binding</keyword>
<dbReference type="GO" id="GO:0004523">
    <property type="term" value="F:RNA-DNA hybrid ribonuclease activity"/>
    <property type="evidence" value="ECO:0007669"/>
    <property type="project" value="UniProtKB-UniRule"/>
</dbReference>
<dbReference type="EMBL" id="CABFWN010000001">
    <property type="protein sequence ID" value="VUG16518.1"/>
    <property type="molecule type" value="Genomic_DNA"/>
</dbReference>
<dbReference type="GO" id="GO:0006298">
    <property type="term" value="P:mismatch repair"/>
    <property type="evidence" value="ECO:0007669"/>
    <property type="project" value="TreeGrafter"/>
</dbReference>
<dbReference type="Gene3D" id="3.30.420.10">
    <property type="entry name" value="Ribonuclease H-like superfamily/Ribonuclease H"/>
    <property type="match status" value="1"/>
</dbReference>
<dbReference type="Gene3D" id="1.10.10.460">
    <property type="entry name" value="Ribonuclease hii. Domain 2"/>
    <property type="match status" value="1"/>
</dbReference>
<protein>
    <recommendedName>
        <fullName evidence="9">Ribonuclease</fullName>
        <ecNumber evidence="9">3.1.26.4</ecNumber>
    </recommendedName>
</protein>
<evidence type="ECO:0000256" key="6">
    <source>
        <dbReference type="ARBA" id="ARBA00022759"/>
    </source>
</evidence>
<keyword evidence="12" id="KW-1185">Reference proteome</keyword>
<dbReference type="InterPro" id="IPR036397">
    <property type="entry name" value="RNaseH_sf"/>
</dbReference>
<dbReference type="InterPro" id="IPR023160">
    <property type="entry name" value="RNase_HII_hlx-loop-hlx_cap_dom"/>
</dbReference>
<sequence>MSFLPPSVVLPVPLTTKSHFSPIPKVVNAQNQQDPIILGVDEAGRGPVIGPMVYGLAYTRKSQDRVLRKFGFDDSKKLTPEKRTELMQGICGAEPELLRSIGWATTSITARDISAGMLRPKGSTYNLNSQAHDVTMALIQGILGRGVCVEEVYIDTVGPPAVYQKKLQGRFPGLKITVTKKADSLFPIVSAASIVAKVTRDSSIEQSRLCRSIPTVWGSGYPSDPRTSKWLNGNVHPLYGWDLNVRYSWQTAKDAIKRNNGIEMTWEDDLEEVDDDYGDISHLMSSNNFSSSSISNFDSVLCDWFLSSI</sequence>
<dbReference type="FunFam" id="1.10.10.460:FF:000001">
    <property type="entry name" value="Ribonuclease"/>
    <property type="match status" value="1"/>
</dbReference>
<dbReference type="Pfam" id="PF01351">
    <property type="entry name" value="RNase_HII"/>
    <property type="match status" value="1"/>
</dbReference>
<evidence type="ECO:0000256" key="7">
    <source>
        <dbReference type="ARBA" id="ARBA00022801"/>
    </source>
</evidence>
<comment type="cofactor">
    <cofactor evidence="2">
        <name>Mg(2+)</name>
        <dbReference type="ChEBI" id="CHEBI:18420"/>
    </cofactor>
</comment>
<feature type="binding site" evidence="8">
    <location>
        <position position="41"/>
    </location>
    <ligand>
        <name>a divalent metal cation</name>
        <dbReference type="ChEBI" id="CHEBI:60240"/>
    </ligand>
</feature>
<dbReference type="Proteomes" id="UP000478008">
    <property type="component" value="Unassembled WGS sequence"/>
</dbReference>
<dbReference type="PANTHER" id="PTHR10954">
    <property type="entry name" value="RIBONUCLEASE H2 SUBUNIT A"/>
    <property type="match status" value="1"/>
</dbReference>
<dbReference type="EC" id="3.1.26.4" evidence="9"/>
<feature type="binding site" evidence="8">
    <location>
        <position position="155"/>
    </location>
    <ligand>
        <name>a divalent metal cation</name>
        <dbReference type="ChEBI" id="CHEBI:60240"/>
    </ligand>
</feature>
<evidence type="ECO:0000256" key="9">
    <source>
        <dbReference type="RuleBase" id="RU003515"/>
    </source>
</evidence>
<dbReference type="NCBIfam" id="TIGR00729">
    <property type="entry name" value="ribonuclease HII"/>
    <property type="match status" value="1"/>
</dbReference>
<dbReference type="InterPro" id="IPR001352">
    <property type="entry name" value="RNase_HII/HIII"/>
</dbReference>
<name>A0A7D9CVA0_DEKBR</name>
<dbReference type="GO" id="GO:0032299">
    <property type="term" value="C:ribonuclease H2 complex"/>
    <property type="evidence" value="ECO:0007669"/>
    <property type="project" value="TreeGrafter"/>
</dbReference>
<comment type="cofactor">
    <cofactor evidence="8">
        <name>Mn(2+)</name>
        <dbReference type="ChEBI" id="CHEBI:29035"/>
    </cofactor>
    <cofactor evidence="8">
        <name>Mg(2+)</name>
        <dbReference type="ChEBI" id="CHEBI:18420"/>
    </cofactor>
    <text evidence="8">Manganese or magnesium. Binds 1 divalent metal ion per monomer in the absence of substrate. May bind a second metal ion after substrate binding.</text>
</comment>
<dbReference type="InterPro" id="IPR012337">
    <property type="entry name" value="RNaseH-like_sf"/>
</dbReference>
<gene>
    <name evidence="11" type="primary">RNH201</name>
    <name evidence="11" type="ORF">DEBR0S1_18800G</name>
</gene>
<dbReference type="InterPro" id="IPR004649">
    <property type="entry name" value="RNase_H2_suA"/>
</dbReference>
<evidence type="ECO:0000256" key="2">
    <source>
        <dbReference type="ARBA" id="ARBA00001946"/>
    </source>
</evidence>
<proteinExistence type="inferred from homology"/>
<feature type="domain" description="RNase H type-2" evidence="10">
    <location>
        <begin position="35"/>
        <end position="261"/>
    </location>
</feature>
<dbReference type="GO" id="GO:0003723">
    <property type="term" value="F:RNA binding"/>
    <property type="evidence" value="ECO:0007669"/>
    <property type="project" value="UniProtKB-UniRule"/>
</dbReference>
<keyword evidence="4 8" id="KW-0540">Nuclease</keyword>
<evidence type="ECO:0000256" key="5">
    <source>
        <dbReference type="ARBA" id="ARBA00022723"/>
    </source>
</evidence>